<feature type="chain" id="PRO_5047224445" evidence="4">
    <location>
        <begin position="23"/>
        <end position="573"/>
    </location>
</feature>
<dbReference type="PANTHER" id="PTHR10151:SF120">
    <property type="entry name" value="BIS(5'-ADENOSYL)-TRIPHOSPHATASE"/>
    <property type="match status" value="1"/>
</dbReference>
<dbReference type="RefSeq" id="WP_386736054.1">
    <property type="nucleotide sequence ID" value="NZ_JBHRXI010000013.1"/>
</dbReference>
<reference evidence="6" key="1">
    <citation type="journal article" date="2019" name="Int. J. Syst. Evol. Microbiol.">
        <title>The Global Catalogue of Microorganisms (GCM) 10K type strain sequencing project: providing services to taxonomists for standard genome sequencing and annotation.</title>
        <authorList>
            <consortium name="The Broad Institute Genomics Platform"/>
            <consortium name="The Broad Institute Genome Sequencing Center for Infectious Disease"/>
            <person name="Wu L."/>
            <person name="Ma J."/>
        </authorList>
    </citation>
    <scope>NUCLEOTIDE SEQUENCE [LARGE SCALE GENOMIC DNA]</scope>
    <source>
        <strain evidence="6">KCTC 42911</strain>
    </source>
</reference>
<keyword evidence="6" id="KW-1185">Reference proteome</keyword>
<dbReference type="Gene3D" id="3.40.720.10">
    <property type="entry name" value="Alkaline Phosphatase, subunit A"/>
    <property type="match status" value="1"/>
</dbReference>
<organism evidence="5 6">
    <name type="scientific">Lutimaribacter marinistellae</name>
    <dbReference type="NCBI Taxonomy" id="1820329"/>
    <lineage>
        <taxon>Bacteria</taxon>
        <taxon>Pseudomonadati</taxon>
        <taxon>Pseudomonadota</taxon>
        <taxon>Alphaproteobacteria</taxon>
        <taxon>Rhodobacterales</taxon>
        <taxon>Roseobacteraceae</taxon>
        <taxon>Lutimaribacter</taxon>
    </lineage>
</organism>
<evidence type="ECO:0000256" key="1">
    <source>
        <dbReference type="ARBA" id="ARBA00022553"/>
    </source>
</evidence>
<dbReference type="Proteomes" id="UP001595629">
    <property type="component" value="Unassembled WGS sequence"/>
</dbReference>
<keyword evidence="1" id="KW-0597">Phosphoprotein</keyword>
<name>A0ABV7TGP2_9RHOB</name>
<dbReference type="PIRSF" id="PIRSF031924">
    <property type="entry name" value="Pi-irrepressible_AP"/>
    <property type="match status" value="1"/>
</dbReference>
<gene>
    <name evidence="5" type="ORF">ACFORG_13470</name>
</gene>
<dbReference type="EMBL" id="JBHRXI010000013">
    <property type="protein sequence ID" value="MFC3614776.1"/>
    <property type="molecule type" value="Genomic_DNA"/>
</dbReference>
<dbReference type="InterPro" id="IPR017850">
    <property type="entry name" value="Alkaline_phosphatase_core_sf"/>
</dbReference>
<dbReference type="Pfam" id="PF01663">
    <property type="entry name" value="Phosphodiest"/>
    <property type="match status" value="1"/>
</dbReference>
<dbReference type="SUPFAM" id="SSF53649">
    <property type="entry name" value="Alkaline phosphatase-like"/>
    <property type="match status" value="1"/>
</dbReference>
<dbReference type="CDD" id="cd16016">
    <property type="entry name" value="AP-SPAP"/>
    <property type="match status" value="1"/>
</dbReference>
<protein>
    <submittedName>
        <fullName evidence="5">Alkaline phosphatase family protein</fullName>
    </submittedName>
</protein>
<evidence type="ECO:0000256" key="3">
    <source>
        <dbReference type="ARBA" id="ARBA00022729"/>
    </source>
</evidence>
<evidence type="ECO:0000313" key="5">
    <source>
        <dbReference type="EMBL" id="MFC3614776.1"/>
    </source>
</evidence>
<keyword evidence="3 4" id="KW-0732">Signal</keyword>
<comment type="caution">
    <text evidence="5">The sequence shown here is derived from an EMBL/GenBank/DDBJ whole genome shotgun (WGS) entry which is preliminary data.</text>
</comment>
<dbReference type="Gene3D" id="3.30.1360.150">
    <property type="match status" value="1"/>
</dbReference>
<evidence type="ECO:0000313" key="6">
    <source>
        <dbReference type="Proteomes" id="UP001595629"/>
    </source>
</evidence>
<dbReference type="PANTHER" id="PTHR10151">
    <property type="entry name" value="ECTONUCLEOTIDE PYROPHOSPHATASE/PHOSPHODIESTERASE"/>
    <property type="match status" value="1"/>
</dbReference>
<sequence>MKASIPILTTGAALLLASTALAQDIATQERPRLILQITVDQLRGDLPLRHLDQFGEGGFRYLIENGIHYDNAHHAHANTETVVGHATLATGAHPAAHGMVGNLWFDRTLGRAVYNIEDPDYPLLTGGAGVDAETEIDPTQKAAGTDGRSPAAILTTTFSDELSIATQGRAKVFGVSVKDRGAVTMAGHTGKAFWFSKASGEFVTSSYYYDDYPDWVVAWNDADILQNYLGGSWDLLNPIDSYLFGDRDDQHWEPDFAGYGRTFPHPYSTIDPLSYENDPYFSTFLTISPAGDQITADFAKTLIDAEGLGNDEVTDFLGVSFSSTDYVGHFFGPSSLEAEDNLLQLDRTLADLFAHVDARIGLDKTLIVLSADHGAPEAPGYLAELGKLGGYVSPDAWDSAAAVDRIRARFELSGKIVEGYDHPYINLTEAARTAEGVDPVALETAIAEELVSFEGVAYAIPSSRLRAGTLPENALTRAVVNNYNPDRSGDIYLVFNPGWFINDFDGLSVTVTHGSPWRYDTFVPILFAGNGLAPQTVSRRVHTVDVALTLSAIADTRPPDGAAGNVLTEVVGQ</sequence>
<feature type="signal peptide" evidence="4">
    <location>
        <begin position="1"/>
        <end position="22"/>
    </location>
</feature>
<dbReference type="InterPro" id="IPR026263">
    <property type="entry name" value="Alkaline_phosphatase_prok"/>
</dbReference>
<accession>A0ABV7TGP2</accession>
<proteinExistence type="predicted"/>
<evidence type="ECO:0000256" key="2">
    <source>
        <dbReference type="ARBA" id="ARBA00022723"/>
    </source>
</evidence>
<keyword evidence="2" id="KW-0479">Metal-binding</keyword>
<evidence type="ECO:0000256" key="4">
    <source>
        <dbReference type="SAM" id="SignalP"/>
    </source>
</evidence>
<dbReference type="InterPro" id="IPR002591">
    <property type="entry name" value="Phosphodiest/P_Trfase"/>
</dbReference>